<proteinExistence type="predicted"/>
<protein>
    <submittedName>
        <fullName evidence="2">Uncharacterized protein</fullName>
    </submittedName>
</protein>
<evidence type="ECO:0000313" key="3">
    <source>
        <dbReference type="Proteomes" id="UP001153636"/>
    </source>
</evidence>
<dbReference type="EMBL" id="OV651833">
    <property type="protein sequence ID" value="CAH1107393.1"/>
    <property type="molecule type" value="Genomic_DNA"/>
</dbReference>
<accession>A0A9P0CVQ7</accession>
<feature type="compositionally biased region" description="Basic and acidic residues" evidence="1">
    <location>
        <begin position="426"/>
        <end position="436"/>
    </location>
</feature>
<feature type="compositionally biased region" description="Basic and acidic residues" evidence="1">
    <location>
        <begin position="401"/>
        <end position="414"/>
    </location>
</feature>
<name>A0A9P0CVQ7_9CUCU</name>
<sequence>MVYERYQEVKDLYGEKESSEEIRYLTNFTKVRLRNGETREKGKRVYIIPTEFDTEKGVEDEKIGEMLLRLKEDITRDERKKCIFAAADGINRAKCRTILECLFSNIETEIICRLPGNRSTDGENKVKRPIDSKVTIKAGNETYANLLKKFKGNVDIEKIGVDIRRIRKAGKEYLILTVAGGQKKAETLKTKIMKNMQDMRVSTKKRGTIIYIMGMDSTTTKDEVEEALMTEGMIEEEIDIKSTRLGRYEEQTATRKTGTVEPEAESIVTDNEIENTENEIETENTEDEVERNRQLMEEEAIIEEWRKRGGTLRVKRTPPNCKLQIRLEGQSKTTGLDSPVTPQINSAGYIDDNIFSSPMFNLQGEGRMEESDAAEEDRKRGRSSEDDEDQFLRDIITGGNTEERKDRTQGETRDTKRKKVGTPPNIDERRERDQSLNEGMDRLYRIVEELSRLAGKNVNTKREIKENIVELTMAVQEMSVLIDHLREPSRPTQKDAGTQISHPTIFLTREDVDDDAKGNWEVIDRTCDLKWAKDAFTKTAIHEGNPTAMSGNIYTVILYNPAEGPTNINMAKQEHIKDVIEMGKIEKGTVALLQNTRHQNIDGQTLTKKTGRSILLAGLCKQEEDNFRMLVKLKERLKKEEVKKAAMLVDPKALSERLRKIIECVFRAEEMEVMIFNMDTELELDRNNISSEGWTLAHRRQRKEYETQALIVEARGKTYAELLRDVRNKVSAEDVGDRVRDLKKPGVGTCW</sequence>
<gene>
    <name evidence="2" type="ORF">PSYICH_LOCUS8165</name>
</gene>
<reference evidence="2" key="1">
    <citation type="submission" date="2022-01" db="EMBL/GenBank/DDBJ databases">
        <authorList>
            <person name="King R."/>
        </authorList>
    </citation>
    <scope>NUCLEOTIDE SEQUENCE</scope>
</reference>
<feature type="region of interest" description="Disordered" evidence="1">
    <location>
        <begin position="366"/>
        <end position="436"/>
    </location>
</feature>
<evidence type="ECO:0000313" key="2">
    <source>
        <dbReference type="EMBL" id="CAH1107393.1"/>
    </source>
</evidence>
<keyword evidence="3" id="KW-1185">Reference proteome</keyword>
<dbReference type="AlphaFoldDB" id="A0A9P0CVQ7"/>
<dbReference type="Proteomes" id="UP001153636">
    <property type="component" value="Chromosome 21"/>
</dbReference>
<organism evidence="2 3">
    <name type="scientific">Psylliodes chrysocephalus</name>
    <dbReference type="NCBI Taxonomy" id="3402493"/>
    <lineage>
        <taxon>Eukaryota</taxon>
        <taxon>Metazoa</taxon>
        <taxon>Ecdysozoa</taxon>
        <taxon>Arthropoda</taxon>
        <taxon>Hexapoda</taxon>
        <taxon>Insecta</taxon>
        <taxon>Pterygota</taxon>
        <taxon>Neoptera</taxon>
        <taxon>Endopterygota</taxon>
        <taxon>Coleoptera</taxon>
        <taxon>Polyphaga</taxon>
        <taxon>Cucujiformia</taxon>
        <taxon>Chrysomeloidea</taxon>
        <taxon>Chrysomelidae</taxon>
        <taxon>Galerucinae</taxon>
        <taxon>Alticini</taxon>
        <taxon>Psylliodes</taxon>
    </lineage>
</organism>
<evidence type="ECO:0000256" key="1">
    <source>
        <dbReference type="SAM" id="MobiDB-lite"/>
    </source>
</evidence>
<feature type="compositionally biased region" description="Basic and acidic residues" evidence="1">
    <location>
        <begin position="366"/>
        <end position="384"/>
    </location>
</feature>